<dbReference type="GO" id="GO:0006351">
    <property type="term" value="P:DNA-templated transcription"/>
    <property type="evidence" value="ECO:0007669"/>
    <property type="project" value="TreeGrafter"/>
</dbReference>
<name>A0A4R2T3G5_9PAST</name>
<evidence type="ECO:0000259" key="2">
    <source>
        <dbReference type="Pfam" id="PF03466"/>
    </source>
</evidence>
<evidence type="ECO:0000313" key="3">
    <source>
        <dbReference type="EMBL" id="TCP95991.1"/>
    </source>
</evidence>
<dbReference type="Proteomes" id="UP000295763">
    <property type="component" value="Unassembled WGS sequence"/>
</dbReference>
<sequence>MKITGTYHALITELWSKFDDFQRQYPDVTLELHSEIRFVDIVAERFDAGIRMGEMLAQDMIAVKVSEPMTMCCVATPDYWAAHGKPATPDELRRHQCLRLRLPTHGGLLDWAFTAPDGTPLTPPLSQAFIGNSDHLLLHACKQDKGIIWTEKSFVAQALSDGTLQTALDDWAKTYPPYYLYYPNRNPSPLLKALVEVIKVR</sequence>
<feature type="domain" description="LysR substrate-binding" evidence="2">
    <location>
        <begin position="20"/>
        <end position="199"/>
    </location>
</feature>
<dbReference type="AlphaFoldDB" id="A0A4R2T3G5"/>
<evidence type="ECO:0000313" key="4">
    <source>
        <dbReference type="Proteomes" id="UP000295763"/>
    </source>
</evidence>
<organism evidence="3 4">
    <name type="scientific">Cricetibacter osteomyelitidis</name>
    <dbReference type="NCBI Taxonomy" id="1521931"/>
    <lineage>
        <taxon>Bacteria</taxon>
        <taxon>Pseudomonadati</taxon>
        <taxon>Pseudomonadota</taxon>
        <taxon>Gammaproteobacteria</taxon>
        <taxon>Pasteurellales</taxon>
        <taxon>Pasteurellaceae</taxon>
        <taxon>Cricetibacter</taxon>
    </lineage>
</organism>
<dbReference type="Gene3D" id="3.40.190.290">
    <property type="match status" value="1"/>
</dbReference>
<dbReference type="GO" id="GO:0043565">
    <property type="term" value="F:sequence-specific DNA binding"/>
    <property type="evidence" value="ECO:0007669"/>
    <property type="project" value="TreeGrafter"/>
</dbReference>
<dbReference type="RefSeq" id="WP_243647898.1">
    <property type="nucleotide sequence ID" value="NZ_SLYB01000006.1"/>
</dbReference>
<evidence type="ECO:0000256" key="1">
    <source>
        <dbReference type="ARBA" id="ARBA00009437"/>
    </source>
</evidence>
<accession>A0A4R2T3G5</accession>
<dbReference type="Pfam" id="PF03466">
    <property type="entry name" value="LysR_substrate"/>
    <property type="match status" value="1"/>
</dbReference>
<protein>
    <submittedName>
        <fullName evidence="3">LysR substrate binding domain-containing protein</fullName>
    </submittedName>
</protein>
<comment type="similarity">
    <text evidence="1">Belongs to the LysR transcriptional regulatory family.</text>
</comment>
<comment type="caution">
    <text evidence="3">The sequence shown here is derived from an EMBL/GenBank/DDBJ whole genome shotgun (WGS) entry which is preliminary data.</text>
</comment>
<dbReference type="SUPFAM" id="SSF53850">
    <property type="entry name" value="Periplasmic binding protein-like II"/>
    <property type="match status" value="1"/>
</dbReference>
<dbReference type="InterPro" id="IPR058163">
    <property type="entry name" value="LysR-type_TF_proteobact-type"/>
</dbReference>
<dbReference type="PANTHER" id="PTHR30537">
    <property type="entry name" value="HTH-TYPE TRANSCRIPTIONAL REGULATOR"/>
    <property type="match status" value="1"/>
</dbReference>
<gene>
    <name evidence="3" type="ORF">EDC44_10650</name>
</gene>
<dbReference type="PANTHER" id="PTHR30537:SF1">
    <property type="entry name" value="HTH-TYPE TRANSCRIPTIONAL REGULATOR PGRR"/>
    <property type="match status" value="1"/>
</dbReference>
<keyword evidence="4" id="KW-1185">Reference proteome</keyword>
<proteinExistence type="inferred from homology"/>
<dbReference type="EMBL" id="SLYB01000006">
    <property type="protein sequence ID" value="TCP95991.1"/>
    <property type="molecule type" value="Genomic_DNA"/>
</dbReference>
<reference evidence="3 4" key="1">
    <citation type="submission" date="2019-03" db="EMBL/GenBank/DDBJ databases">
        <title>Genomic Encyclopedia of Type Strains, Phase IV (KMG-IV): sequencing the most valuable type-strain genomes for metagenomic binning, comparative biology and taxonomic classification.</title>
        <authorList>
            <person name="Goeker M."/>
        </authorList>
    </citation>
    <scope>NUCLEOTIDE SEQUENCE [LARGE SCALE GENOMIC DNA]</scope>
    <source>
        <strain evidence="3 4">DSM 28404</strain>
    </source>
</reference>
<dbReference type="InterPro" id="IPR005119">
    <property type="entry name" value="LysR_subst-bd"/>
</dbReference>
<dbReference type="GO" id="GO:0003700">
    <property type="term" value="F:DNA-binding transcription factor activity"/>
    <property type="evidence" value="ECO:0007669"/>
    <property type="project" value="TreeGrafter"/>
</dbReference>